<name>A0A6J5RX84_9CAUD</name>
<accession>A0A6J5RX84</accession>
<dbReference type="EMBL" id="LR797252">
    <property type="protein sequence ID" value="CAB4196614.1"/>
    <property type="molecule type" value="Genomic_DNA"/>
</dbReference>
<protein>
    <submittedName>
        <fullName evidence="1">Uncharacterized protein</fullName>
    </submittedName>
</protein>
<proteinExistence type="predicted"/>
<organism evidence="1">
    <name type="scientific">uncultured Caudovirales phage</name>
    <dbReference type="NCBI Taxonomy" id="2100421"/>
    <lineage>
        <taxon>Viruses</taxon>
        <taxon>Duplodnaviria</taxon>
        <taxon>Heunggongvirae</taxon>
        <taxon>Uroviricota</taxon>
        <taxon>Caudoviricetes</taxon>
        <taxon>Peduoviridae</taxon>
        <taxon>Maltschvirus</taxon>
        <taxon>Maltschvirus maltsch</taxon>
    </lineage>
</organism>
<sequence length="119" mass="14150">MKCISCNSEINIVKFKSYTKYICSKSNYLDIFPCNSIIIYDDTLNRLVYYNIKLNINNKNYKIRSSREDEYLTLYNDCYQPYNVSSILSIKRFIAPNNPFKLKDYKDIVNKLLKLNILS</sequence>
<gene>
    <name evidence="1" type="ORF">UFOVP1290_134</name>
</gene>
<evidence type="ECO:0000313" key="1">
    <source>
        <dbReference type="EMBL" id="CAB4196614.1"/>
    </source>
</evidence>
<reference evidence="1" key="1">
    <citation type="submission" date="2020-05" db="EMBL/GenBank/DDBJ databases">
        <authorList>
            <person name="Chiriac C."/>
            <person name="Salcher M."/>
            <person name="Ghai R."/>
            <person name="Kavagutti S V."/>
        </authorList>
    </citation>
    <scope>NUCLEOTIDE SEQUENCE</scope>
</reference>